<dbReference type="RefSeq" id="XP_004987916.1">
    <property type="nucleotide sequence ID" value="XM_004987859.1"/>
</dbReference>
<dbReference type="Gene3D" id="3.40.30.10">
    <property type="entry name" value="Glutaredoxin"/>
    <property type="match status" value="2"/>
</dbReference>
<dbReference type="GO" id="GO:0016740">
    <property type="term" value="F:transferase activity"/>
    <property type="evidence" value="ECO:0007669"/>
    <property type="project" value="UniProtKB-KW"/>
</dbReference>
<feature type="region of interest" description="Disordered" evidence="1">
    <location>
        <begin position="305"/>
        <end position="330"/>
    </location>
</feature>
<keyword evidence="5" id="KW-1185">Reference proteome</keyword>
<proteinExistence type="predicted"/>
<keyword evidence="4" id="KW-0808">Transferase</keyword>
<keyword evidence="2" id="KW-0732">Signal</keyword>
<dbReference type="Pfam" id="PF13417">
    <property type="entry name" value="GST_N_3"/>
    <property type="match status" value="2"/>
</dbReference>
<dbReference type="eggNOG" id="ENOG502QUYC">
    <property type="taxonomic scope" value="Eukaryota"/>
</dbReference>
<sequence length="330" mass="37425">MLAWFVSTIFPLVLALSGMWARVLGLVSRVFPPLGRLYDLVATTVVCALRLFAGNTFAFNTPKRRAEKPPKPLVLYEFEGCPFCRRVREALSVLALDVIVYPCPRETLKQYGFCKDSRFRPEVLAKGGKLQFPFLIDPNQGNRQMYESDAIVSYLWQTYGARATKPANYAIVTSSLARALELPLTMLVNPFLRCLPEHGHLRVPSKRPERPLELWGHQGSPFVMMVRERLCSLELPYLYHHLPRGDTEGRQDFKDRFGARINTWRRTLGFVKIPFLIDPNTGVELFESGDIVAYLDEQYRVGPPPNESFADYSSKGASSTHGTLGGRKHD</sequence>
<reference evidence="4" key="1">
    <citation type="submission" date="2009-08" db="EMBL/GenBank/DDBJ databases">
        <title>Annotation of Salpingoeca rosetta.</title>
        <authorList>
            <consortium name="The Broad Institute Genome Sequencing Platform"/>
            <person name="Russ C."/>
            <person name="Cuomo C."/>
            <person name="Burger G."/>
            <person name="Gray M.W."/>
            <person name="Holland P.W.H."/>
            <person name="King N."/>
            <person name="Lang F.B.F."/>
            <person name="Roger A.J."/>
            <person name="Ruiz-Trillo I."/>
            <person name="Young S.K."/>
            <person name="Zeng Q."/>
            <person name="Gargeya S."/>
            <person name="Alvarado L."/>
            <person name="Berlin A."/>
            <person name="Chapman S.B."/>
            <person name="Chen Z."/>
            <person name="Freedman E."/>
            <person name="Gellesch M."/>
            <person name="Goldberg J."/>
            <person name="Griggs A."/>
            <person name="Gujja S."/>
            <person name="Heilman E."/>
            <person name="Heiman D."/>
            <person name="Howarth C."/>
            <person name="Mehta T."/>
            <person name="Neiman D."/>
            <person name="Pearson M."/>
            <person name="Roberts A."/>
            <person name="Saif S."/>
            <person name="Shea T."/>
            <person name="Shenoy N."/>
            <person name="Sisk P."/>
            <person name="Stolte C."/>
            <person name="Sykes S."/>
            <person name="White J."/>
            <person name="Yandava C."/>
            <person name="Haas B."/>
            <person name="Nusbaum C."/>
            <person name="Birren B."/>
        </authorList>
    </citation>
    <scope>NUCLEOTIDE SEQUENCE [LARGE SCALE GENOMIC DNA]</scope>
    <source>
        <strain evidence="4">ATCC 50818</strain>
    </source>
</reference>
<dbReference type="AlphaFoldDB" id="F2USD7"/>
<dbReference type="SUPFAM" id="SSF52833">
    <property type="entry name" value="Thioredoxin-like"/>
    <property type="match status" value="2"/>
</dbReference>
<dbReference type="Proteomes" id="UP000007799">
    <property type="component" value="Unassembled WGS sequence"/>
</dbReference>
<feature type="chain" id="PRO_5013175299" evidence="2">
    <location>
        <begin position="16"/>
        <end position="330"/>
    </location>
</feature>
<evidence type="ECO:0000256" key="2">
    <source>
        <dbReference type="SAM" id="SignalP"/>
    </source>
</evidence>
<dbReference type="InParanoid" id="F2USD7"/>
<feature type="domain" description="GST N-terminal" evidence="3">
    <location>
        <begin position="71"/>
        <end position="163"/>
    </location>
</feature>
<dbReference type="InterPro" id="IPR004045">
    <property type="entry name" value="Glutathione_S-Trfase_N"/>
</dbReference>
<dbReference type="EMBL" id="GL832994">
    <property type="protein sequence ID" value="EGD81046.1"/>
    <property type="molecule type" value="Genomic_DNA"/>
</dbReference>
<dbReference type="PROSITE" id="PS50404">
    <property type="entry name" value="GST_NTER"/>
    <property type="match status" value="2"/>
</dbReference>
<dbReference type="OMA" id="ARINTWR"/>
<evidence type="ECO:0000256" key="1">
    <source>
        <dbReference type="SAM" id="MobiDB-lite"/>
    </source>
</evidence>
<dbReference type="KEGG" id="sre:PTSG_10988"/>
<evidence type="ECO:0000259" key="3">
    <source>
        <dbReference type="PROSITE" id="PS50404"/>
    </source>
</evidence>
<feature type="domain" description="GST N-terminal" evidence="3">
    <location>
        <begin position="210"/>
        <end position="303"/>
    </location>
</feature>
<feature type="signal peptide" evidence="2">
    <location>
        <begin position="1"/>
        <end position="15"/>
    </location>
</feature>
<name>F2USD7_SALR5</name>
<dbReference type="GeneID" id="16068443"/>
<dbReference type="PANTHER" id="PTHR45288:SF1">
    <property type="entry name" value="THIOREDOXIN FAMILY PROTEIN"/>
    <property type="match status" value="1"/>
</dbReference>
<dbReference type="OrthoDB" id="422574at2759"/>
<gene>
    <name evidence="4" type="ORF">PTSG_10988</name>
</gene>
<evidence type="ECO:0000313" key="5">
    <source>
        <dbReference type="Proteomes" id="UP000007799"/>
    </source>
</evidence>
<dbReference type="PANTHER" id="PTHR45288">
    <property type="entry name" value="THIOREDOXIN FAMILY PROTEIN"/>
    <property type="match status" value="1"/>
</dbReference>
<protein>
    <submittedName>
        <fullName evidence="4">Glutathione S-transferase domain-containing protein</fullName>
    </submittedName>
</protein>
<accession>F2USD7</accession>
<organism evidence="5">
    <name type="scientific">Salpingoeca rosetta (strain ATCC 50818 / BSB-021)</name>
    <dbReference type="NCBI Taxonomy" id="946362"/>
    <lineage>
        <taxon>Eukaryota</taxon>
        <taxon>Choanoflagellata</taxon>
        <taxon>Craspedida</taxon>
        <taxon>Salpingoecidae</taxon>
        <taxon>Salpingoeca</taxon>
    </lineage>
</organism>
<evidence type="ECO:0000313" key="4">
    <source>
        <dbReference type="EMBL" id="EGD81046.1"/>
    </source>
</evidence>
<dbReference type="InterPro" id="IPR036249">
    <property type="entry name" value="Thioredoxin-like_sf"/>
</dbReference>